<organism evidence="6 7">
    <name type="scientific">Chlamydomonas schloesseri</name>
    <dbReference type="NCBI Taxonomy" id="2026947"/>
    <lineage>
        <taxon>Eukaryota</taxon>
        <taxon>Viridiplantae</taxon>
        <taxon>Chlorophyta</taxon>
        <taxon>core chlorophytes</taxon>
        <taxon>Chlorophyceae</taxon>
        <taxon>CS clade</taxon>
        <taxon>Chlamydomonadales</taxon>
        <taxon>Chlamydomonadaceae</taxon>
        <taxon>Chlamydomonas</taxon>
    </lineage>
</organism>
<evidence type="ECO:0000259" key="5">
    <source>
        <dbReference type="Pfam" id="PF01156"/>
    </source>
</evidence>
<name>A0A835WAX7_9CHLO</name>
<feature type="compositionally biased region" description="Low complexity" evidence="4">
    <location>
        <begin position="495"/>
        <end position="504"/>
    </location>
</feature>
<comment type="caution">
    <text evidence="6">The sequence shown here is derived from an EMBL/GenBank/DDBJ whole genome shotgun (WGS) entry which is preliminary data.</text>
</comment>
<dbReference type="EMBL" id="JAEHOD010000030">
    <property type="protein sequence ID" value="KAG2443982.1"/>
    <property type="molecule type" value="Genomic_DNA"/>
</dbReference>
<gene>
    <name evidence="6" type="ORF">HYH02_009182</name>
</gene>
<feature type="compositionally biased region" description="Gly residues" evidence="4">
    <location>
        <begin position="118"/>
        <end position="142"/>
    </location>
</feature>
<feature type="region of interest" description="Disordered" evidence="4">
    <location>
        <begin position="373"/>
        <end position="394"/>
    </location>
</feature>
<feature type="compositionally biased region" description="Acidic residues" evidence="4">
    <location>
        <begin position="373"/>
        <end position="385"/>
    </location>
</feature>
<dbReference type="GO" id="GO:0006152">
    <property type="term" value="P:purine nucleoside catabolic process"/>
    <property type="evidence" value="ECO:0007669"/>
    <property type="project" value="TreeGrafter"/>
</dbReference>
<feature type="region of interest" description="Disordered" evidence="4">
    <location>
        <begin position="172"/>
        <end position="192"/>
    </location>
</feature>
<feature type="compositionally biased region" description="Low complexity" evidence="4">
    <location>
        <begin position="82"/>
        <end position="91"/>
    </location>
</feature>
<feature type="compositionally biased region" description="Low complexity" evidence="4">
    <location>
        <begin position="590"/>
        <end position="599"/>
    </location>
</feature>
<dbReference type="PANTHER" id="PTHR12304:SF59">
    <property type="entry name" value="INOSINE-URIDINE PREFERRING NUCLEOSIDE HYDROLASE FAMILY PROTEIN"/>
    <property type="match status" value="1"/>
</dbReference>
<evidence type="ECO:0000313" key="7">
    <source>
        <dbReference type="Proteomes" id="UP000613740"/>
    </source>
</evidence>
<dbReference type="InterPro" id="IPR001910">
    <property type="entry name" value="Inosine/uridine_hydrolase_dom"/>
</dbReference>
<dbReference type="Pfam" id="PF01156">
    <property type="entry name" value="IU_nuc_hydro"/>
    <property type="match status" value="1"/>
</dbReference>
<dbReference type="Proteomes" id="UP000613740">
    <property type="component" value="Unassembled WGS sequence"/>
</dbReference>
<keyword evidence="2" id="KW-0378">Hydrolase</keyword>
<dbReference type="AlphaFoldDB" id="A0A835WAX7"/>
<dbReference type="InterPro" id="IPR023186">
    <property type="entry name" value="IUNH"/>
</dbReference>
<feature type="region of interest" description="Disordered" evidence="4">
    <location>
        <begin position="495"/>
        <end position="519"/>
    </location>
</feature>
<protein>
    <recommendedName>
        <fullName evidence="5">Inosine/uridine-preferring nucleoside hydrolase domain-containing protein</fullName>
    </recommendedName>
</protein>
<comment type="similarity">
    <text evidence="1">Belongs to the IUNH family.</text>
</comment>
<evidence type="ECO:0000256" key="2">
    <source>
        <dbReference type="ARBA" id="ARBA00022801"/>
    </source>
</evidence>
<dbReference type="SUPFAM" id="SSF53590">
    <property type="entry name" value="Nucleoside hydrolase"/>
    <property type="match status" value="2"/>
</dbReference>
<dbReference type="PANTHER" id="PTHR12304">
    <property type="entry name" value="INOSINE-URIDINE PREFERRING NUCLEOSIDE HYDROLASE"/>
    <property type="match status" value="1"/>
</dbReference>
<feature type="compositionally biased region" description="Gly residues" evidence="4">
    <location>
        <begin position="447"/>
        <end position="462"/>
    </location>
</feature>
<dbReference type="GO" id="GO:0008477">
    <property type="term" value="F:purine nucleosidase activity"/>
    <property type="evidence" value="ECO:0007669"/>
    <property type="project" value="TreeGrafter"/>
</dbReference>
<reference evidence="6" key="1">
    <citation type="journal article" date="2020" name="bioRxiv">
        <title>Comparative genomics of Chlamydomonas.</title>
        <authorList>
            <person name="Craig R.J."/>
            <person name="Hasan A.R."/>
            <person name="Ness R.W."/>
            <person name="Keightley P.D."/>
        </authorList>
    </citation>
    <scope>NUCLEOTIDE SEQUENCE</scope>
    <source>
        <strain evidence="6">CCAP 11/173</strain>
    </source>
</reference>
<dbReference type="GO" id="GO:0005829">
    <property type="term" value="C:cytosol"/>
    <property type="evidence" value="ECO:0007669"/>
    <property type="project" value="TreeGrafter"/>
</dbReference>
<sequence>MRGSARGTSPGSSTAPLKLWLDTDAGVDDALALGAVFAAAAERPGSVQVAGISVVRGNVAAPDALLNAARVILAYQPHHLTSSSSSSSSSSGDHRRNQPLPGDGASGLARKNVAPSGSAGGTSGDGAAGGGVSSSGGGGDGLGDVPDLAPSRRRAEAALAAVPALPAPRPLLLGPGGGPAPAPAGAGAGGAGGLGGAGERAGLNAAAAALVAAAQQAPGQLVVVALGPLTNLAAALRLDPHLPRRLRGVVVLGGGEGSGGGGNVTPWAEFNFYQDPEAAAEVMSAFARCSSSPHDSASAPASPSTTLPACAPDPACAPSAADTGSLQLQQLQPLLLQPPRLALVSWQACQRHLMAWADVDRMLTTTAVIGMEEEGEEAAEEEEEAAAQAAEGEAAGRVTAGRFLTGVLRPFLAAWRAQSPAGLLLGDPLAAAVALGMAAPRLGGGGSGCSGGGSEGASGCDGGSKEAPRGLERELGRGRDREAAAAAAAAHEGQAAAGRAVSGAGDLGRDGGGGGGGGGGNPDDGAFCAAAAASAAASSGPTDSSLVLEWRPARCSIVLEGERRGMSLLRAVPWPPAAAAAAAGAGGAAAPGATPRAAASCGGQNGEEAAARQPDATAAGWEVGEVGEEQAGVGALVAVVRQLDVAALTQMVMGAAAARPRVGTS</sequence>
<evidence type="ECO:0000256" key="1">
    <source>
        <dbReference type="ARBA" id="ARBA00009176"/>
    </source>
</evidence>
<keyword evidence="3" id="KW-0326">Glycosidase</keyword>
<feature type="compositionally biased region" description="Gly residues" evidence="4">
    <location>
        <begin position="510"/>
        <end position="519"/>
    </location>
</feature>
<evidence type="ECO:0000256" key="3">
    <source>
        <dbReference type="ARBA" id="ARBA00023295"/>
    </source>
</evidence>
<dbReference type="Gene3D" id="3.90.245.10">
    <property type="entry name" value="Ribonucleoside hydrolase-like"/>
    <property type="match status" value="1"/>
</dbReference>
<feature type="region of interest" description="Disordered" evidence="4">
    <location>
        <begin position="80"/>
        <end position="148"/>
    </location>
</feature>
<dbReference type="OrthoDB" id="432381at2759"/>
<feature type="region of interest" description="Disordered" evidence="4">
    <location>
        <begin position="447"/>
        <end position="470"/>
    </location>
</feature>
<evidence type="ECO:0000256" key="4">
    <source>
        <dbReference type="SAM" id="MobiDB-lite"/>
    </source>
</evidence>
<dbReference type="InterPro" id="IPR036452">
    <property type="entry name" value="Ribo_hydro-like"/>
</dbReference>
<proteinExistence type="inferred from homology"/>
<accession>A0A835WAX7</accession>
<keyword evidence="7" id="KW-1185">Reference proteome</keyword>
<feature type="region of interest" description="Disordered" evidence="4">
    <location>
        <begin position="587"/>
        <end position="615"/>
    </location>
</feature>
<feature type="domain" description="Inosine/uridine-preferring nucleoside hydrolase" evidence="5">
    <location>
        <begin position="19"/>
        <end position="436"/>
    </location>
</feature>
<evidence type="ECO:0000313" key="6">
    <source>
        <dbReference type="EMBL" id="KAG2443982.1"/>
    </source>
</evidence>